<evidence type="ECO:0000256" key="1">
    <source>
        <dbReference type="SAM" id="Phobius"/>
    </source>
</evidence>
<protein>
    <recommendedName>
        <fullName evidence="4">Cxxc_20_cxxc protein</fullName>
    </recommendedName>
</protein>
<dbReference type="Proteomes" id="UP000189661">
    <property type="component" value="Chromosome"/>
</dbReference>
<sequence length="93" mass="10694">MQKCEICRTSFTWKQVSKSLWLAYKPIACQNCGKLYKVQFLSRILASLLVIGPIFAFNLLSYPTSTQTFILAVLIIIPVNSLMLPYLMRYRLA</sequence>
<proteinExistence type="predicted"/>
<dbReference type="NCBIfam" id="TIGR04104">
    <property type="entry name" value="cxxc_20_cxxc"/>
    <property type="match status" value="1"/>
</dbReference>
<gene>
    <name evidence="2" type="ORF">AJGP001_11565</name>
</gene>
<evidence type="ECO:0000313" key="3">
    <source>
        <dbReference type="Proteomes" id="UP000189661"/>
    </source>
</evidence>
<dbReference type="EMBL" id="CP019401">
    <property type="protein sequence ID" value="AQU79867.1"/>
    <property type="molecule type" value="Genomic_DNA"/>
</dbReference>
<dbReference type="InterPro" id="IPR026369">
    <property type="entry name" value="CxxC_20_CxxC"/>
</dbReference>
<keyword evidence="3" id="KW-1185">Reference proteome</keyword>
<evidence type="ECO:0000313" key="2">
    <source>
        <dbReference type="EMBL" id="AQU79867.1"/>
    </source>
</evidence>
<reference evidence="2 3" key="1">
    <citation type="submission" date="2017-01" db="EMBL/GenBank/DDBJ databases">
        <title>Planococcus faecalis genome complete sequence.</title>
        <authorList>
            <person name="Lee P.C."/>
        </authorList>
    </citation>
    <scope>NUCLEOTIDE SEQUENCE [LARGE SCALE GENOMIC DNA]</scope>
    <source>
        <strain evidence="2 3">AJ003</strain>
    </source>
</reference>
<feature type="transmembrane region" description="Helical" evidence="1">
    <location>
        <begin position="68"/>
        <end position="88"/>
    </location>
</feature>
<evidence type="ECO:0008006" key="4">
    <source>
        <dbReference type="Google" id="ProtNLM"/>
    </source>
</evidence>
<name>A0ABN4XSY6_9BACL</name>
<organism evidence="2 3">
    <name type="scientific">Planococcus faecalis</name>
    <dbReference type="NCBI Taxonomy" id="1598147"/>
    <lineage>
        <taxon>Bacteria</taxon>
        <taxon>Bacillati</taxon>
        <taxon>Bacillota</taxon>
        <taxon>Bacilli</taxon>
        <taxon>Bacillales</taxon>
        <taxon>Caryophanaceae</taxon>
        <taxon>Planococcus</taxon>
    </lineage>
</organism>
<keyword evidence="1" id="KW-0472">Membrane</keyword>
<accession>A0ABN4XSY6</accession>
<keyword evidence="1" id="KW-0812">Transmembrane</keyword>
<dbReference type="RefSeq" id="WP_071153631.1">
    <property type="nucleotide sequence ID" value="NZ_CP019401.1"/>
</dbReference>
<keyword evidence="1" id="KW-1133">Transmembrane helix</keyword>
<feature type="transmembrane region" description="Helical" evidence="1">
    <location>
        <begin position="44"/>
        <end position="62"/>
    </location>
</feature>